<dbReference type="InterPro" id="IPR036770">
    <property type="entry name" value="Ankyrin_rpt-contain_sf"/>
</dbReference>
<feature type="repeat" description="ANK" evidence="3">
    <location>
        <begin position="278"/>
        <end position="310"/>
    </location>
</feature>
<evidence type="ECO:0000256" key="1">
    <source>
        <dbReference type="ARBA" id="ARBA00022737"/>
    </source>
</evidence>
<name>A0AA36MYQ3_9DINO</name>
<sequence>MEASSMHPNWQAWAGQGPTPEEVSTSCDDNDVSQAGICVGDAGIPLLQAPARVEGSFSFSFPGEELFLRFSSAKMTETLKISDGSTMEIARLPDVDDATWAELKAYVEGNPETAKTLQNFAKNPEAMRGWLQTQAIAEHYNTKLSNGDTPVQDKVKSLESDPELHHVFEDIKKNGMEAAMKYYQDEELMLKISQKMGGLPSELSPVLQKIDDTAMTLHEAAKRGDLAAVKAFLDRKKPLDAQDFKGITPLGYAIGANRIAVVKLLLDNRANPYAVDSSGNSGLHYAAGYGRKELLEYLLKVGANVNQPNAQGMTPLAAATQNQQEATVQVLRAHGAQ</sequence>
<proteinExistence type="predicted"/>
<organism evidence="5 6">
    <name type="scientific">Effrenium voratum</name>
    <dbReference type="NCBI Taxonomy" id="2562239"/>
    <lineage>
        <taxon>Eukaryota</taxon>
        <taxon>Sar</taxon>
        <taxon>Alveolata</taxon>
        <taxon>Dinophyceae</taxon>
        <taxon>Suessiales</taxon>
        <taxon>Symbiodiniaceae</taxon>
        <taxon>Effrenium</taxon>
    </lineage>
</organism>
<dbReference type="PANTHER" id="PTHR24180">
    <property type="entry name" value="CYCLIN-DEPENDENT KINASE INHIBITOR 2C-RELATED"/>
    <property type="match status" value="1"/>
</dbReference>
<evidence type="ECO:0000256" key="4">
    <source>
        <dbReference type="SAM" id="MobiDB-lite"/>
    </source>
</evidence>
<evidence type="ECO:0000313" key="6">
    <source>
        <dbReference type="Proteomes" id="UP001178507"/>
    </source>
</evidence>
<dbReference type="PANTHER" id="PTHR24180:SF45">
    <property type="entry name" value="POLY [ADP-RIBOSE] POLYMERASE TANKYRASE"/>
    <property type="match status" value="1"/>
</dbReference>
<feature type="region of interest" description="Disordered" evidence="4">
    <location>
        <begin position="1"/>
        <end position="28"/>
    </location>
</feature>
<dbReference type="Pfam" id="PF12796">
    <property type="entry name" value="Ank_2"/>
    <property type="match status" value="1"/>
</dbReference>
<reference evidence="5" key="1">
    <citation type="submission" date="2023-08" db="EMBL/GenBank/DDBJ databases">
        <authorList>
            <person name="Chen Y."/>
            <person name="Shah S."/>
            <person name="Dougan E. K."/>
            <person name="Thang M."/>
            <person name="Chan C."/>
        </authorList>
    </citation>
    <scope>NUCLEOTIDE SEQUENCE</scope>
</reference>
<evidence type="ECO:0008006" key="7">
    <source>
        <dbReference type="Google" id="ProtNLM"/>
    </source>
</evidence>
<keyword evidence="1" id="KW-0677">Repeat</keyword>
<dbReference type="SMART" id="SM00248">
    <property type="entry name" value="ANK"/>
    <property type="match status" value="4"/>
</dbReference>
<gene>
    <name evidence="5" type="ORF">EVOR1521_LOCUS12095</name>
</gene>
<dbReference type="SUPFAM" id="SSF48403">
    <property type="entry name" value="Ankyrin repeat"/>
    <property type="match status" value="1"/>
</dbReference>
<dbReference type="PROSITE" id="PS50088">
    <property type="entry name" value="ANK_REPEAT"/>
    <property type="match status" value="3"/>
</dbReference>
<protein>
    <recommendedName>
        <fullName evidence="7">Ankyrin repeat domain-containing protein</fullName>
    </recommendedName>
</protein>
<accession>A0AA36MYQ3</accession>
<keyword evidence="6" id="KW-1185">Reference proteome</keyword>
<evidence type="ECO:0000313" key="5">
    <source>
        <dbReference type="EMBL" id="CAJ1385499.1"/>
    </source>
</evidence>
<dbReference type="AlphaFoldDB" id="A0AA36MYQ3"/>
<evidence type="ECO:0000256" key="2">
    <source>
        <dbReference type="ARBA" id="ARBA00023043"/>
    </source>
</evidence>
<dbReference type="PROSITE" id="PS50297">
    <property type="entry name" value="ANK_REP_REGION"/>
    <property type="match status" value="3"/>
</dbReference>
<keyword evidence="2 3" id="KW-0040">ANK repeat</keyword>
<feature type="repeat" description="ANK" evidence="3">
    <location>
        <begin position="245"/>
        <end position="277"/>
    </location>
</feature>
<comment type="caution">
    <text evidence="5">The sequence shown here is derived from an EMBL/GenBank/DDBJ whole genome shotgun (WGS) entry which is preliminary data.</text>
</comment>
<dbReference type="InterPro" id="IPR002110">
    <property type="entry name" value="Ankyrin_rpt"/>
</dbReference>
<dbReference type="Proteomes" id="UP001178507">
    <property type="component" value="Unassembled WGS sequence"/>
</dbReference>
<feature type="repeat" description="ANK" evidence="3">
    <location>
        <begin position="311"/>
        <end position="337"/>
    </location>
</feature>
<dbReference type="InterPro" id="IPR051637">
    <property type="entry name" value="Ank_repeat_dom-contain_49"/>
</dbReference>
<evidence type="ECO:0000256" key="3">
    <source>
        <dbReference type="PROSITE-ProRule" id="PRU00023"/>
    </source>
</evidence>
<dbReference type="Gene3D" id="1.25.40.20">
    <property type="entry name" value="Ankyrin repeat-containing domain"/>
    <property type="match status" value="1"/>
</dbReference>
<dbReference type="EMBL" id="CAUJNA010001246">
    <property type="protein sequence ID" value="CAJ1385499.1"/>
    <property type="molecule type" value="Genomic_DNA"/>
</dbReference>